<reference evidence="15" key="1">
    <citation type="submission" date="2025-08" db="UniProtKB">
        <authorList>
            <consortium name="RefSeq"/>
        </authorList>
    </citation>
    <scope>IDENTIFICATION</scope>
</reference>
<dbReference type="Pfam" id="PF00041">
    <property type="entry name" value="fn3"/>
    <property type="match status" value="4"/>
</dbReference>
<dbReference type="Proteomes" id="UP000079169">
    <property type="component" value="Unplaced"/>
</dbReference>
<organism evidence="14 15">
    <name type="scientific">Diaphorina citri</name>
    <name type="common">Asian citrus psyllid</name>
    <dbReference type="NCBI Taxonomy" id="121845"/>
    <lineage>
        <taxon>Eukaryota</taxon>
        <taxon>Metazoa</taxon>
        <taxon>Ecdysozoa</taxon>
        <taxon>Arthropoda</taxon>
        <taxon>Hexapoda</taxon>
        <taxon>Insecta</taxon>
        <taxon>Pterygota</taxon>
        <taxon>Neoptera</taxon>
        <taxon>Paraneoptera</taxon>
        <taxon>Hemiptera</taxon>
        <taxon>Sternorrhyncha</taxon>
        <taxon>Psylloidea</taxon>
        <taxon>Psyllidae</taxon>
        <taxon>Diaphorininae</taxon>
        <taxon>Diaphorina</taxon>
    </lineage>
</organism>
<dbReference type="CDD" id="cd00063">
    <property type="entry name" value="FN3"/>
    <property type="match status" value="6"/>
</dbReference>
<dbReference type="InterPro" id="IPR013098">
    <property type="entry name" value="Ig_I-set"/>
</dbReference>
<dbReference type="AlphaFoldDB" id="A0A3Q0IL91"/>
<dbReference type="InterPro" id="IPR050964">
    <property type="entry name" value="Striated_Muscle_Regulatory"/>
</dbReference>
<comment type="subcellular location">
    <subcellularLocation>
        <location evidence="1">Membrane</location>
        <topology evidence="1">Single-pass membrane protein</topology>
    </subcellularLocation>
</comment>
<dbReference type="GO" id="GO:0009653">
    <property type="term" value="P:anatomical structure morphogenesis"/>
    <property type="evidence" value="ECO:0007669"/>
    <property type="project" value="UniProtKB-ARBA"/>
</dbReference>
<dbReference type="InterPro" id="IPR013783">
    <property type="entry name" value="Ig-like_fold"/>
</dbReference>
<feature type="domain" description="Fibronectin type-III" evidence="13">
    <location>
        <begin position="221"/>
        <end position="316"/>
    </location>
</feature>
<proteinExistence type="predicted"/>
<evidence type="ECO:0000256" key="9">
    <source>
        <dbReference type="ARBA" id="ARBA00023319"/>
    </source>
</evidence>
<evidence type="ECO:0000256" key="4">
    <source>
        <dbReference type="ARBA" id="ARBA00022737"/>
    </source>
</evidence>
<dbReference type="Pfam" id="PF13927">
    <property type="entry name" value="Ig_3"/>
    <property type="match status" value="2"/>
</dbReference>
<keyword evidence="2 11" id="KW-0812">Transmembrane</keyword>
<evidence type="ECO:0000259" key="12">
    <source>
        <dbReference type="PROSITE" id="PS50835"/>
    </source>
</evidence>
<keyword evidence="3" id="KW-0732">Signal</keyword>
<dbReference type="InterPro" id="IPR036179">
    <property type="entry name" value="Ig-like_dom_sf"/>
</dbReference>
<evidence type="ECO:0000256" key="6">
    <source>
        <dbReference type="ARBA" id="ARBA00022989"/>
    </source>
</evidence>
<dbReference type="InterPro" id="IPR056754">
    <property type="entry name" value="DSCAM/DSCAML_C"/>
</dbReference>
<dbReference type="InterPro" id="IPR003961">
    <property type="entry name" value="FN3_dom"/>
</dbReference>
<name>A0A3Q0IL91_DIACI</name>
<keyword evidence="9" id="KW-0393">Immunoglobulin domain</keyword>
<evidence type="ECO:0000313" key="15">
    <source>
        <dbReference type="RefSeq" id="XP_026677051.1"/>
    </source>
</evidence>
<dbReference type="CDD" id="cd20958">
    <property type="entry name" value="IgI_5_Dscam"/>
    <property type="match status" value="1"/>
</dbReference>
<feature type="domain" description="Ig-like" evidence="12">
    <location>
        <begin position="127"/>
        <end position="213"/>
    </location>
</feature>
<dbReference type="FunFam" id="2.60.40.10:FF:000120">
    <property type="entry name" value="Down syndrome cell adhesion molecule like 1"/>
    <property type="match status" value="1"/>
</dbReference>
<evidence type="ECO:0000256" key="1">
    <source>
        <dbReference type="ARBA" id="ARBA00004167"/>
    </source>
</evidence>
<feature type="transmembrane region" description="Helical" evidence="11">
    <location>
        <begin position="915"/>
        <end position="937"/>
    </location>
</feature>
<evidence type="ECO:0000256" key="8">
    <source>
        <dbReference type="ARBA" id="ARBA00023157"/>
    </source>
</evidence>
<dbReference type="FunFam" id="2.60.40.10:FF:000093">
    <property type="entry name" value="Down syndrome cell adhesion molecule, isoform B"/>
    <property type="match status" value="1"/>
</dbReference>
<dbReference type="PaxDb" id="121845-A0A3Q0IL91"/>
<dbReference type="GO" id="GO:0045202">
    <property type="term" value="C:synapse"/>
    <property type="evidence" value="ECO:0007669"/>
    <property type="project" value="TreeGrafter"/>
</dbReference>
<evidence type="ECO:0000259" key="13">
    <source>
        <dbReference type="PROSITE" id="PS50853"/>
    </source>
</evidence>
<evidence type="ECO:0000256" key="7">
    <source>
        <dbReference type="ARBA" id="ARBA00023136"/>
    </source>
</evidence>
<evidence type="ECO:0000313" key="14">
    <source>
        <dbReference type="Proteomes" id="UP000079169"/>
    </source>
</evidence>
<dbReference type="Pfam" id="PF25059">
    <property type="entry name" value="FN3_DSCAM-DSCAML_C"/>
    <property type="match status" value="1"/>
</dbReference>
<dbReference type="PROSITE" id="PS50853">
    <property type="entry name" value="FN3"/>
    <property type="match status" value="6"/>
</dbReference>
<feature type="domain" description="Fibronectin type-III" evidence="13">
    <location>
        <begin position="527"/>
        <end position="616"/>
    </location>
</feature>
<dbReference type="STRING" id="121845.A0A3Q0IL91"/>
<dbReference type="PROSITE" id="PS50835">
    <property type="entry name" value="IG_LIKE"/>
    <property type="match status" value="4"/>
</dbReference>
<feature type="compositionally biased region" description="Low complexity" evidence="10">
    <location>
        <begin position="1085"/>
        <end position="1096"/>
    </location>
</feature>
<keyword evidence="6 11" id="KW-1133">Transmembrane helix</keyword>
<feature type="domain" description="Fibronectin type-III" evidence="13">
    <location>
        <begin position="321"/>
        <end position="421"/>
    </location>
</feature>
<dbReference type="SMART" id="SM00409">
    <property type="entry name" value="IG"/>
    <property type="match status" value="3"/>
</dbReference>
<feature type="domain" description="Fibronectin type-III" evidence="13">
    <location>
        <begin position="802"/>
        <end position="898"/>
    </location>
</feature>
<dbReference type="GeneID" id="103506111"/>
<dbReference type="SUPFAM" id="SSF49265">
    <property type="entry name" value="Fibronectin type III"/>
    <property type="match status" value="3"/>
</dbReference>
<feature type="domain" description="Ig-like" evidence="12">
    <location>
        <begin position="218"/>
        <end position="256"/>
    </location>
</feature>
<dbReference type="InterPro" id="IPR003598">
    <property type="entry name" value="Ig_sub2"/>
</dbReference>
<dbReference type="PRINTS" id="PR00014">
    <property type="entry name" value="FNTYPEIII"/>
</dbReference>
<evidence type="ECO:0000256" key="3">
    <source>
        <dbReference type="ARBA" id="ARBA00022729"/>
    </source>
</evidence>
<dbReference type="InterPro" id="IPR003599">
    <property type="entry name" value="Ig_sub"/>
</dbReference>
<dbReference type="Pfam" id="PF07679">
    <property type="entry name" value="I-set"/>
    <property type="match status" value="1"/>
</dbReference>
<dbReference type="SMART" id="SM00408">
    <property type="entry name" value="IGc2"/>
    <property type="match status" value="3"/>
</dbReference>
<gene>
    <name evidence="15" type="primary">LOC103506111</name>
</gene>
<keyword evidence="4" id="KW-0677">Repeat</keyword>
<dbReference type="InterPro" id="IPR007110">
    <property type="entry name" value="Ig-like_dom"/>
</dbReference>
<feature type="region of interest" description="Disordered" evidence="10">
    <location>
        <begin position="1061"/>
        <end position="1099"/>
    </location>
</feature>
<dbReference type="GO" id="GO:0007156">
    <property type="term" value="P:homophilic cell adhesion via plasma membrane adhesion molecules"/>
    <property type="evidence" value="ECO:0007669"/>
    <property type="project" value="TreeGrafter"/>
</dbReference>
<keyword evidence="5" id="KW-0130">Cell adhesion</keyword>
<dbReference type="SUPFAM" id="SSF48726">
    <property type="entry name" value="Immunoglobulin"/>
    <property type="match status" value="4"/>
</dbReference>
<dbReference type="GO" id="GO:0030154">
    <property type="term" value="P:cell differentiation"/>
    <property type="evidence" value="ECO:0007669"/>
    <property type="project" value="UniProtKB-ARBA"/>
</dbReference>
<protein>
    <submittedName>
        <fullName evidence="15">Down syndrome cell adhesion molecule-like protein Dscam2</fullName>
    </submittedName>
</protein>
<accession>A0A3Q0IL91</accession>
<evidence type="ECO:0000256" key="2">
    <source>
        <dbReference type="ARBA" id="ARBA00022692"/>
    </source>
</evidence>
<keyword evidence="8" id="KW-1015">Disulfide bond</keyword>
<dbReference type="InterPro" id="IPR036116">
    <property type="entry name" value="FN3_sf"/>
</dbReference>
<evidence type="ECO:0000256" key="5">
    <source>
        <dbReference type="ARBA" id="ARBA00022889"/>
    </source>
</evidence>
<feature type="domain" description="Fibronectin type-III" evidence="13">
    <location>
        <begin position="704"/>
        <end position="798"/>
    </location>
</feature>
<feature type="domain" description="Ig-like" evidence="12">
    <location>
        <begin position="12"/>
        <end position="122"/>
    </location>
</feature>
<dbReference type="GO" id="GO:0007416">
    <property type="term" value="P:synapse assembly"/>
    <property type="evidence" value="ECO:0007669"/>
    <property type="project" value="TreeGrafter"/>
</dbReference>
<dbReference type="SMART" id="SM00060">
    <property type="entry name" value="FN3"/>
    <property type="match status" value="6"/>
</dbReference>
<dbReference type="KEGG" id="dci:103506111"/>
<evidence type="ECO:0000256" key="11">
    <source>
        <dbReference type="SAM" id="Phobius"/>
    </source>
</evidence>
<dbReference type="PANTHER" id="PTHR13817">
    <property type="entry name" value="TITIN"/>
    <property type="match status" value="1"/>
</dbReference>
<feature type="domain" description="Ig-like" evidence="12">
    <location>
        <begin position="618"/>
        <end position="696"/>
    </location>
</feature>
<evidence type="ECO:0000256" key="10">
    <source>
        <dbReference type="SAM" id="MobiDB-lite"/>
    </source>
</evidence>
<dbReference type="PANTHER" id="PTHR13817:SF166">
    <property type="entry name" value="NEURONAL IGCAM-RELATED"/>
    <property type="match status" value="1"/>
</dbReference>
<dbReference type="RefSeq" id="XP_026677051.1">
    <property type="nucleotide sequence ID" value="XM_026821250.1"/>
</dbReference>
<keyword evidence="14" id="KW-1185">Reference proteome</keyword>
<dbReference type="Gene3D" id="2.60.40.10">
    <property type="entry name" value="Immunoglobulins"/>
    <property type="match status" value="9"/>
</dbReference>
<keyword evidence="7 11" id="KW-0472">Membrane</keyword>
<dbReference type="GO" id="GO:0016020">
    <property type="term" value="C:membrane"/>
    <property type="evidence" value="ECO:0007669"/>
    <property type="project" value="UniProtKB-SubCell"/>
</dbReference>
<feature type="domain" description="Fibronectin type-III" evidence="13">
    <location>
        <begin position="426"/>
        <end position="523"/>
    </location>
</feature>
<sequence length="1118" mass="123573">MRSLRNFKPSHPQLIYKFIQQTLQPGPPVSLKCIATGNPTPHISWKLDGYPLAGDRHENKNRIGEASPNRGVQQLPLNRRQKVFPNGTLLIENVQKDHDRGVYWCTATNKQGRSSSQNVHISVTGAPFVRPMGNVSAIAGEPLYLGCPVAGYPIESITWQKGVQQLPLNRRQKVFPNGTLLIENVQKDHDRGVYWCTATNKQGRSSSQNVHISVTVPPKIAPFEFQPDLHSGDRAGVQCLVTKGDPPLTISWLKNGLPILSAMVDVEWKSQNSGTEQWAVLQDLLPATLYRVRVLAENSLGAGRPSDPLLVHTEAEPPTAEPSGLHAVAISSDSIRVTWSPPPAHLTNGDLLGYYLGYREQGFGRQNSYNFTTIPNRSDGAGVATLTGLRKYRKYDIVVQAFNEKGPGPMSSEVSVQTLEDVPAAPPLDITCSALSSTSLSVTWQPPPLLLQNGEILGYKVYYENMRELPMENIETGVKQSKETKISLKGLHKYCNYSIHIWAFTRVGEGVRSKPVHCFTAEDVPEAPAGIKVHSNSPLSLMLSWRPPLRSNGIITSYTVYSKSLQVKRLPPTHTHTQLSDLRKGDTHEFWVTASTSVGEGPSTDVVKAIVSSKPKYPAAIISFGEVISIKSRQSISLRCLSVGSPAPKRSWHKSDAKSLFAIQADGSLEISSIEPSHSGNYTCSVSNNLGSDSITYSLLVLMPPSAVILQLVDKGSSWLDLEWRVENNGGSPIRGFILKFKRSDLADWNDITLPRDMHSYKLKDLICGKEYDVEVSSYNSVGTGEPAKSPPLQTQGGKPLRPSAHQLIVSNTTSFLLDLNTWLDNGCRISSFSIEYREVTRSEWITVGNDLQIREKIAIAGLWPGTDYVLRVKASNSAGVTKAEYPVSTTPLLVGEIPSSSDFLDNSGVVYSSLLPLTVVLIVILLCILSSLLLYIKKRKRGEILTGDSGDEDNKRNLNQREQYYAAALQTTTTTTPISQQGTLGYDLYENDATRWDFPAKSNSFQNKNSDDVSPYATFQIANADVRSFIHHEHKLASMDTLPLKSGNVYERDKYKMKVRKSSKSSVPPDYEDWSRQARVSVQSAESSTSPEASPRCLRHRTDVRQLIVFRSPFPIF</sequence>